<keyword evidence="5 6" id="KW-0472">Membrane</keyword>
<protein>
    <submittedName>
        <fullName evidence="7">PilE-like protein</fullName>
    </submittedName>
</protein>
<dbReference type="RefSeq" id="WP_012414523.1">
    <property type="nucleotide sequence ID" value="NC_010644.1"/>
</dbReference>
<sequence>MKTPYLTFDVHLKNKGFTLIELLVVVLIIGILAAIALPQYNKAVMRSRAAEAITNIRILGEAQKRHMLATGSATRDFSELDISMKDSCTGNTCVVGKWAYHFDAINTVVAYYNSTGLNTSELTIAYRFAQDPMYNIKTGEFACLPRGIDKYVSLCKTMAGPNAKTDSSFAGGTGYIWTP</sequence>
<reference evidence="7 8" key="1">
    <citation type="journal article" date="2009" name="Appl. Environ. Microbiol.">
        <title>Genomic analysis of 'Elusimicrobium minutum,' the first cultivated representative of the phylum 'Elusimicrobia' (formerly termite group 1).</title>
        <authorList>
            <person name="Herlemann D.P.R."/>
            <person name="Geissinger O."/>
            <person name="Ikeda-Ohtsubo W."/>
            <person name="Kunin V."/>
            <person name="Sun H."/>
            <person name="Lapidus A."/>
            <person name="Hugenholtz P."/>
            <person name="Brune A."/>
        </authorList>
    </citation>
    <scope>NUCLEOTIDE SEQUENCE [LARGE SCALE GENOMIC DNA]</scope>
    <source>
        <strain evidence="7 8">Pei191</strain>
    </source>
</reference>
<comment type="subcellular location">
    <subcellularLocation>
        <location evidence="1">Membrane</location>
        <topology evidence="1">Single-pass membrane protein</topology>
    </subcellularLocation>
</comment>
<dbReference type="PANTHER" id="PTHR30093">
    <property type="entry name" value="GENERAL SECRETION PATHWAY PROTEIN G"/>
    <property type="match status" value="1"/>
</dbReference>
<evidence type="ECO:0000256" key="4">
    <source>
        <dbReference type="ARBA" id="ARBA00022989"/>
    </source>
</evidence>
<evidence type="ECO:0000313" key="8">
    <source>
        <dbReference type="Proteomes" id="UP000001029"/>
    </source>
</evidence>
<dbReference type="GO" id="GO:0016020">
    <property type="term" value="C:membrane"/>
    <property type="evidence" value="ECO:0007669"/>
    <property type="project" value="UniProtKB-SubCell"/>
</dbReference>
<dbReference type="AlphaFoldDB" id="B2KB86"/>
<dbReference type="Gene3D" id="3.30.700.10">
    <property type="entry name" value="Glycoprotein, Type 4 Pilin"/>
    <property type="match status" value="1"/>
</dbReference>
<proteinExistence type="predicted"/>
<dbReference type="EMBL" id="CP001055">
    <property type="protein sequence ID" value="ACC97908.1"/>
    <property type="molecule type" value="Genomic_DNA"/>
</dbReference>
<evidence type="ECO:0000256" key="1">
    <source>
        <dbReference type="ARBA" id="ARBA00004167"/>
    </source>
</evidence>
<dbReference type="STRING" id="445932.Emin_0349"/>
<evidence type="ECO:0000256" key="5">
    <source>
        <dbReference type="ARBA" id="ARBA00023136"/>
    </source>
</evidence>
<dbReference type="InterPro" id="IPR012902">
    <property type="entry name" value="N_methyl_site"/>
</dbReference>
<evidence type="ECO:0000256" key="3">
    <source>
        <dbReference type="ARBA" id="ARBA00022692"/>
    </source>
</evidence>
<keyword evidence="2" id="KW-0488">Methylation</keyword>
<dbReference type="Proteomes" id="UP000001029">
    <property type="component" value="Chromosome"/>
</dbReference>
<dbReference type="InterPro" id="IPR045584">
    <property type="entry name" value="Pilin-like"/>
</dbReference>
<dbReference type="PANTHER" id="PTHR30093:SF44">
    <property type="entry name" value="TYPE II SECRETION SYSTEM CORE PROTEIN G"/>
    <property type="match status" value="1"/>
</dbReference>
<dbReference type="HOGENOM" id="CLU_091705_3_0_0"/>
<feature type="transmembrane region" description="Helical" evidence="6">
    <location>
        <begin position="16"/>
        <end position="37"/>
    </location>
</feature>
<name>B2KB86_ELUMP</name>
<keyword evidence="4 6" id="KW-1133">Transmembrane helix</keyword>
<evidence type="ECO:0000256" key="6">
    <source>
        <dbReference type="SAM" id="Phobius"/>
    </source>
</evidence>
<evidence type="ECO:0000256" key="2">
    <source>
        <dbReference type="ARBA" id="ARBA00022481"/>
    </source>
</evidence>
<dbReference type="NCBIfam" id="TIGR02532">
    <property type="entry name" value="IV_pilin_GFxxxE"/>
    <property type="match status" value="1"/>
</dbReference>
<gene>
    <name evidence="7" type="ordered locus">Emin_0349</name>
</gene>
<accession>B2KB86</accession>
<keyword evidence="8" id="KW-1185">Reference proteome</keyword>
<keyword evidence="3 6" id="KW-0812">Transmembrane</keyword>
<organism evidence="7 8">
    <name type="scientific">Elusimicrobium minutum (strain Pei191)</name>
    <dbReference type="NCBI Taxonomy" id="445932"/>
    <lineage>
        <taxon>Bacteria</taxon>
        <taxon>Pseudomonadati</taxon>
        <taxon>Elusimicrobiota</taxon>
        <taxon>Elusimicrobia</taxon>
        <taxon>Elusimicrobiales</taxon>
        <taxon>Elusimicrobiaceae</taxon>
        <taxon>Elusimicrobium</taxon>
    </lineage>
</organism>
<dbReference type="Pfam" id="PF07963">
    <property type="entry name" value="N_methyl"/>
    <property type="match status" value="1"/>
</dbReference>
<dbReference type="SUPFAM" id="SSF54523">
    <property type="entry name" value="Pili subunits"/>
    <property type="match status" value="1"/>
</dbReference>
<evidence type="ECO:0000313" key="7">
    <source>
        <dbReference type="EMBL" id="ACC97908.1"/>
    </source>
</evidence>
<dbReference type="PROSITE" id="PS00409">
    <property type="entry name" value="PROKAR_NTER_METHYL"/>
    <property type="match status" value="1"/>
</dbReference>
<dbReference type="KEGG" id="emi:Emin_0349"/>